<sequence length="136" mass="15968">MSELNAMDLTAKMKQLEFLGHEVLSAKKRLIDLGSQKNWYREAWRAVQKQNNDTPDGQKKTYIFISPRVFVQETTEKAVTLMKEDLDETEKEIEEMRVELKKNVDELRKFEGKKDLTELGFNLKPVVSRFIDDEDV</sequence>
<dbReference type="WBParaSite" id="ES5_v2.g9833.t1">
    <property type="protein sequence ID" value="ES5_v2.g9833.t1"/>
    <property type="gene ID" value="ES5_v2.g9833"/>
</dbReference>
<reference evidence="2" key="1">
    <citation type="submission" date="2022-11" db="UniProtKB">
        <authorList>
            <consortium name="WormBaseParasite"/>
        </authorList>
    </citation>
    <scope>IDENTIFICATION</scope>
</reference>
<proteinExistence type="predicted"/>
<protein>
    <submittedName>
        <fullName evidence="2">P53 and DNA damage-regulated protein 1</fullName>
    </submittedName>
</protein>
<evidence type="ECO:0000313" key="1">
    <source>
        <dbReference type="Proteomes" id="UP000887579"/>
    </source>
</evidence>
<evidence type="ECO:0000313" key="2">
    <source>
        <dbReference type="WBParaSite" id="ES5_v2.g9833.t1"/>
    </source>
</evidence>
<dbReference type="Proteomes" id="UP000887579">
    <property type="component" value="Unplaced"/>
</dbReference>
<name>A0AC34GXV9_9BILA</name>
<organism evidence="1 2">
    <name type="scientific">Panagrolaimus sp. ES5</name>
    <dbReference type="NCBI Taxonomy" id="591445"/>
    <lineage>
        <taxon>Eukaryota</taxon>
        <taxon>Metazoa</taxon>
        <taxon>Ecdysozoa</taxon>
        <taxon>Nematoda</taxon>
        <taxon>Chromadorea</taxon>
        <taxon>Rhabditida</taxon>
        <taxon>Tylenchina</taxon>
        <taxon>Panagrolaimomorpha</taxon>
        <taxon>Panagrolaimoidea</taxon>
        <taxon>Panagrolaimidae</taxon>
        <taxon>Panagrolaimus</taxon>
    </lineage>
</organism>
<accession>A0AC34GXV9</accession>